<dbReference type="SUPFAM" id="SSF53756">
    <property type="entry name" value="UDP-Glycosyltransferase/glycogen phosphorylase"/>
    <property type="match status" value="1"/>
</dbReference>
<comment type="caution">
    <text evidence="1">The sequence shown here is derived from an EMBL/GenBank/DDBJ whole genome shotgun (WGS) entry which is preliminary data.</text>
</comment>
<protein>
    <submittedName>
        <fullName evidence="1">Uncharacterized protein</fullName>
    </submittedName>
</protein>
<reference evidence="1 2" key="1">
    <citation type="submission" date="2019-07" db="EMBL/GenBank/DDBJ databases">
        <title>Whole genome shotgun sequence of Rhodospirillum oryzae NBRC 107573.</title>
        <authorList>
            <person name="Hosoyama A."/>
            <person name="Uohara A."/>
            <person name="Ohji S."/>
            <person name="Ichikawa N."/>
        </authorList>
    </citation>
    <scope>NUCLEOTIDE SEQUENCE [LARGE SCALE GENOMIC DNA]</scope>
    <source>
        <strain evidence="1 2">NBRC 107573</strain>
    </source>
</reference>
<evidence type="ECO:0000313" key="1">
    <source>
        <dbReference type="EMBL" id="GEO82177.1"/>
    </source>
</evidence>
<gene>
    <name evidence="1" type="ORF">ROR02_23080</name>
</gene>
<dbReference type="RefSeq" id="WP_147164193.1">
    <property type="nucleotide sequence ID" value="NZ_BJZO01000064.1"/>
</dbReference>
<keyword evidence="2" id="KW-1185">Reference proteome</keyword>
<evidence type="ECO:0000313" key="2">
    <source>
        <dbReference type="Proteomes" id="UP000321567"/>
    </source>
</evidence>
<dbReference type="EMBL" id="BJZO01000064">
    <property type="protein sequence ID" value="GEO82177.1"/>
    <property type="molecule type" value="Genomic_DNA"/>
</dbReference>
<dbReference type="Proteomes" id="UP000321567">
    <property type="component" value="Unassembled WGS sequence"/>
</dbReference>
<organism evidence="1 2">
    <name type="scientific">Pararhodospirillum oryzae</name>
    <dbReference type="NCBI Taxonomy" id="478448"/>
    <lineage>
        <taxon>Bacteria</taxon>
        <taxon>Pseudomonadati</taxon>
        <taxon>Pseudomonadota</taxon>
        <taxon>Alphaproteobacteria</taxon>
        <taxon>Rhodospirillales</taxon>
        <taxon>Rhodospirillaceae</taxon>
        <taxon>Pararhodospirillum</taxon>
    </lineage>
</organism>
<sequence>MFYEKTLGCYFVFLEKNIPINDFLVDGIHIWPFIRYELMTKMHNVILGRASQDAIQAIEEEGGALLEECYHPKTCIETPPSSFQAWEGTRRPVIIYTRFDEHNRESAQGFRAPLLDGWFDAAAEQGSVLKMEMALSEGMQMVPRARATLFIESNNNKNVEMALKSRELSEFLNVAEDLLNNICVLTEKKFNISIENDLDGIAYDIASLLVQRKMMEKVIEPLRPRLVILTCYYYVSGFALLWACARLGIPVAEAQHCVVGDYQPPYTHWVALPPEGYALLPRWFFVWGESSARQIAGWWPDNGHPHRIQIGGRSDFMEQARDDEETGLAERLAFWARPYRHRILVTFGIKPMDDVVWEAMVKAPRDWLWLLRCHPWGRKKKMRLLHEADLIEWAAGVGLPNIEVEMANESSLATVLSVCDHHVTQISTCAIEALSMGIPTAFVVPTAKNLFSSLLTEEKARLTLTSDELIAAISAGWTGLKRDEQAEMETDSALPRRVLASF</sequence>
<dbReference type="OrthoDB" id="8419548at2"/>
<accession>A0A512H9N7</accession>
<name>A0A512H9N7_9PROT</name>
<dbReference type="AlphaFoldDB" id="A0A512H9N7"/>
<proteinExistence type="predicted"/>